<dbReference type="AlphaFoldDB" id="A0A2M3ZXI6"/>
<sequence length="75" mass="8401">MSMNARYETHVVVVFLSCPSLLTLAMGIKGRMAECSSSIRAKMNAFSMKVFHLFPKCVPWSERQLPLTIGMIPIP</sequence>
<organism evidence="2">
    <name type="scientific">Anopheles braziliensis</name>
    <dbReference type="NCBI Taxonomy" id="58242"/>
    <lineage>
        <taxon>Eukaryota</taxon>
        <taxon>Metazoa</taxon>
        <taxon>Ecdysozoa</taxon>
        <taxon>Arthropoda</taxon>
        <taxon>Hexapoda</taxon>
        <taxon>Insecta</taxon>
        <taxon>Pterygota</taxon>
        <taxon>Neoptera</taxon>
        <taxon>Endopterygota</taxon>
        <taxon>Diptera</taxon>
        <taxon>Nematocera</taxon>
        <taxon>Culicoidea</taxon>
        <taxon>Culicidae</taxon>
        <taxon>Anophelinae</taxon>
        <taxon>Anopheles</taxon>
    </lineage>
</organism>
<feature type="signal peptide" evidence="1">
    <location>
        <begin position="1"/>
        <end position="25"/>
    </location>
</feature>
<evidence type="ECO:0000313" key="2">
    <source>
        <dbReference type="EMBL" id="MBW33219.1"/>
    </source>
</evidence>
<keyword evidence="1" id="KW-0732">Signal</keyword>
<dbReference type="EMBL" id="GGFM01012468">
    <property type="protein sequence ID" value="MBW33219.1"/>
    <property type="molecule type" value="Transcribed_RNA"/>
</dbReference>
<name>A0A2M3ZXI6_9DIPT</name>
<protein>
    <submittedName>
        <fullName evidence="2">Putative secreted peptide</fullName>
    </submittedName>
</protein>
<accession>A0A2M3ZXI6</accession>
<proteinExistence type="predicted"/>
<feature type="chain" id="PRO_5014934611" evidence="1">
    <location>
        <begin position="26"/>
        <end position="75"/>
    </location>
</feature>
<reference evidence="2" key="1">
    <citation type="submission" date="2018-01" db="EMBL/GenBank/DDBJ databases">
        <title>An insight into the sialome of Amazonian anophelines.</title>
        <authorList>
            <person name="Ribeiro J.M."/>
            <person name="Scarpassa V."/>
            <person name="Calvo E."/>
        </authorList>
    </citation>
    <scope>NUCLEOTIDE SEQUENCE</scope>
    <source>
        <tissue evidence="2">Salivary glands</tissue>
    </source>
</reference>
<evidence type="ECO:0000256" key="1">
    <source>
        <dbReference type="SAM" id="SignalP"/>
    </source>
</evidence>